<dbReference type="GO" id="GO:0006397">
    <property type="term" value="P:mRNA processing"/>
    <property type="evidence" value="ECO:0007669"/>
    <property type="project" value="UniProtKB-KW"/>
</dbReference>
<dbReference type="Gene3D" id="1.10.10.790">
    <property type="entry name" value="Surp module"/>
    <property type="match status" value="1"/>
</dbReference>
<evidence type="ECO:0000256" key="2">
    <source>
        <dbReference type="SAM" id="SignalP"/>
    </source>
</evidence>
<reference evidence="4 5" key="1">
    <citation type="journal article" date="2017" name="Nat. Commun.">
        <title>Genome assembly with in vitro proximity ligation data and whole-genome triplication in lettuce.</title>
        <authorList>
            <person name="Reyes-Chin-Wo S."/>
            <person name="Wang Z."/>
            <person name="Yang X."/>
            <person name="Kozik A."/>
            <person name="Arikit S."/>
            <person name="Song C."/>
            <person name="Xia L."/>
            <person name="Froenicke L."/>
            <person name="Lavelle D.O."/>
            <person name="Truco M.J."/>
            <person name="Xia R."/>
            <person name="Zhu S."/>
            <person name="Xu C."/>
            <person name="Xu H."/>
            <person name="Xu X."/>
            <person name="Cox K."/>
            <person name="Korf I."/>
            <person name="Meyers B.C."/>
            <person name="Michelmore R.W."/>
        </authorList>
    </citation>
    <scope>NUCLEOTIDE SEQUENCE [LARGE SCALE GENOMIC DNA]</scope>
    <source>
        <strain evidence="5">cv. Salinas</strain>
        <tissue evidence="4">Seedlings</tissue>
    </source>
</reference>
<feature type="signal peptide" evidence="2">
    <location>
        <begin position="1"/>
        <end position="22"/>
    </location>
</feature>
<dbReference type="PANTHER" id="PTHR23140:SF0">
    <property type="entry name" value="U2 SNRNP-ASSOCIATED SURP MOTIF-CONTAINING PROTEIN"/>
    <property type="match status" value="1"/>
</dbReference>
<keyword evidence="1" id="KW-0507">mRNA processing</keyword>
<sequence>MGSGTRGATIILSALPITFVSSENSELSQCARYISVVLLEDIRLRKVINTMALYVLDGGCAFEQAIMERRVETERTLTDAQRDEFEDMLRALTLERIQIKEAMVLLNQLYWLHWLQNTVNDPWKIKRSW</sequence>
<dbReference type="PANTHER" id="PTHR23140">
    <property type="entry name" value="RNA PROCESSING PROTEIN LD23810P"/>
    <property type="match status" value="1"/>
</dbReference>
<dbReference type="InterPro" id="IPR035967">
    <property type="entry name" value="SWAP/Surp_sf"/>
</dbReference>
<dbReference type="EMBL" id="NBSK02000007">
    <property type="protein sequence ID" value="KAJ0197541.1"/>
    <property type="molecule type" value="Genomic_DNA"/>
</dbReference>
<keyword evidence="2" id="KW-0732">Signal</keyword>
<name>A0A9R1X374_LACSA</name>
<feature type="domain" description="SURP motif" evidence="3">
    <location>
        <begin position="45"/>
        <end position="70"/>
    </location>
</feature>
<organism evidence="4 5">
    <name type="scientific">Lactuca sativa</name>
    <name type="common">Garden lettuce</name>
    <dbReference type="NCBI Taxonomy" id="4236"/>
    <lineage>
        <taxon>Eukaryota</taxon>
        <taxon>Viridiplantae</taxon>
        <taxon>Streptophyta</taxon>
        <taxon>Embryophyta</taxon>
        <taxon>Tracheophyta</taxon>
        <taxon>Spermatophyta</taxon>
        <taxon>Magnoliopsida</taxon>
        <taxon>eudicotyledons</taxon>
        <taxon>Gunneridae</taxon>
        <taxon>Pentapetalae</taxon>
        <taxon>asterids</taxon>
        <taxon>campanulids</taxon>
        <taxon>Asterales</taxon>
        <taxon>Asteraceae</taxon>
        <taxon>Cichorioideae</taxon>
        <taxon>Cichorieae</taxon>
        <taxon>Lactucinae</taxon>
        <taxon>Lactuca</taxon>
    </lineage>
</organism>
<feature type="chain" id="PRO_5040151568" description="SURP motif domain-containing protein" evidence="2">
    <location>
        <begin position="23"/>
        <end position="129"/>
    </location>
</feature>
<dbReference type="Pfam" id="PF01805">
    <property type="entry name" value="Surp"/>
    <property type="match status" value="1"/>
</dbReference>
<evidence type="ECO:0000256" key="1">
    <source>
        <dbReference type="ARBA" id="ARBA00022664"/>
    </source>
</evidence>
<evidence type="ECO:0000313" key="4">
    <source>
        <dbReference type="EMBL" id="KAJ0197541.1"/>
    </source>
</evidence>
<dbReference type="InterPro" id="IPR000061">
    <property type="entry name" value="Surp"/>
</dbReference>
<dbReference type="SUPFAM" id="SSF109905">
    <property type="entry name" value="Surp module (SWAP domain)"/>
    <property type="match status" value="1"/>
</dbReference>
<accession>A0A9R1X374</accession>
<dbReference type="AlphaFoldDB" id="A0A9R1X374"/>
<dbReference type="Proteomes" id="UP000235145">
    <property type="component" value="Unassembled WGS sequence"/>
</dbReference>
<gene>
    <name evidence="4" type="ORF">LSAT_V11C700343250</name>
</gene>
<comment type="caution">
    <text evidence="4">The sequence shown here is derived from an EMBL/GenBank/DDBJ whole genome shotgun (WGS) entry which is preliminary data.</text>
</comment>
<evidence type="ECO:0000313" key="5">
    <source>
        <dbReference type="Proteomes" id="UP000235145"/>
    </source>
</evidence>
<protein>
    <recommendedName>
        <fullName evidence="3">SURP motif domain-containing protein</fullName>
    </recommendedName>
</protein>
<proteinExistence type="predicted"/>
<evidence type="ECO:0000259" key="3">
    <source>
        <dbReference type="Pfam" id="PF01805"/>
    </source>
</evidence>
<dbReference type="GO" id="GO:0003723">
    <property type="term" value="F:RNA binding"/>
    <property type="evidence" value="ECO:0007669"/>
    <property type="project" value="InterPro"/>
</dbReference>
<keyword evidence="5" id="KW-1185">Reference proteome</keyword>
<dbReference type="InterPro" id="IPR051485">
    <property type="entry name" value="SR-CTD_assoc_factor"/>
</dbReference>